<dbReference type="SUPFAM" id="SSF51905">
    <property type="entry name" value="FAD/NAD(P)-binding domain"/>
    <property type="match status" value="1"/>
</dbReference>
<dbReference type="GO" id="GO:0047545">
    <property type="term" value="F:(S)-2-hydroxyglutarate dehydrogenase activity"/>
    <property type="evidence" value="ECO:0007669"/>
    <property type="project" value="UniProtKB-EC"/>
</dbReference>
<evidence type="ECO:0000256" key="8">
    <source>
        <dbReference type="ARBA" id="ARBA00041137"/>
    </source>
</evidence>
<evidence type="ECO:0000313" key="11">
    <source>
        <dbReference type="EMBL" id="KIX95775.1"/>
    </source>
</evidence>
<dbReference type="STRING" id="1442371.A0A0D2H1S1"/>
<evidence type="ECO:0000256" key="1">
    <source>
        <dbReference type="ARBA" id="ARBA00001974"/>
    </source>
</evidence>
<dbReference type="Pfam" id="PF01266">
    <property type="entry name" value="DAO"/>
    <property type="match status" value="1"/>
</dbReference>
<comment type="similarity">
    <text evidence="6">Belongs to the L2HGDH family.</text>
</comment>
<keyword evidence="2" id="KW-0285">Flavoprotein</keyword>
<gene>
    <name evidence="11" type="ORF">Z520_08483</name>
</gene>
<feature type="domain" description="FAD dependent oxidoreductase" evidence="10">
    <location>
        <begin position="36"/>
        <end position="418"/>
    </location>
</feature>
<evidence type="ECO:0000256" key="2">
    <source>
        <dbReference type="ARBA" id="ARBA00022630"/>
    </source>
</evidence>
<dbReference type="AlphaFoldDB" id="A0A0D2H1S1"/>
<name>A0A0D2H1S1_9EURO</name>
<evidence type="ECO:0000256" key="3">
    <source>
        <dbReference type="ARBA" id="ARBA00022827"/>
    </source>
</evidence>
<organism evidence="11 12">
    <name type="scientific">Fonsecaea multimorphosa CBS 102226</name>
    <dbReference type="NCBI Taxonomy" id="1442371"/>
    <lineage>
        <taxon>Eukaryota</taxon>
        <taxon>Fungi</taxon>
        <taxon>Dikarya</taxon>
        <taxon>Ascomycota</taxon>
        <taxon>Pezizomycotina</taxon>
        <taxon>Eurotiomycetes</taxon>
        <taxon>Chaetothyriomycetidae</taxon>
        <taxon>Chaetothyriales</taxon>
        <taxon>Herpotrichiellaceae</taxon>
        <taxon>Fonsecaea</taxon>
    </lineage>
</organism>
<dbReference type="PANTHER" id="PTHR43104:SF4">
    <property type="entry name" value="L-2-HYDROXYGLUTARATE DEHYDROGENASE, MITOCHONDRIAL"/>
    <property type="match status" value="1"/>
</dbReference>
<dbReference type="Gene3D" id="3.50.50.60">
    <property type="entry name" value="FAD/NAD(P)-binding domain"/>
    <property type="match status" value="1"/>
</dbReference>
<reference evidence="11 12" key="1">
    <citation type="submission" date="2015-01" db="EMBL/GenBank/DDBJ databases">
        <title>The Genome Sequence of Fonsecaea multimorphosa CBS 102226.</title>
        <authorList>
            <consortium name="The Broad Institute Genomics Platform"/>
            <person name="Cuomo C."/>
            <person name="de Hoog S."/>
            <person name="Gorbushina A."/>
            <person name="Stielow B."/>
            <person name="Teixiera M."/>
            <person name="Abouelleil A."/>
            <person name="Chapman S.B."/>
            <person name="Priest M."/>
            <person name="Young S.K."/>
            <person name="Wortman J."/>
            <person name="Nusbaum C."/>
            <person name="Birren B."/>
        </authorList>
    </citation>
    <scope>NUCLEOTIDE SEQUENCE [LARGE SCALE GENOMIC DNA]</scope>
    <source>
        <strain evidence="11 12">CBS 102226</strain>
    </source>
</reference>
<evidence type="ECO:0000256" key="6">
    <source>
        <dbReference type="ARBA" id="ARBA00037941"/>
    </source>
</evidence>
<protein>
    <recommendedName>
        <fullName evidence="8">L-2-hydroxyglutarate dehydrogenase, mitochondrial</fullName>
        <ecNumber evidence="7">1.1.99.2</ecNumber>
    </recommendedName>
</protein>
<accession>A0A0D2H1S1</accession>
<evidence type="ECO:0000256" key="9">
    <source>
        <dbReference type="SAM" id="MobiDB-lite"/>
    </source>
</evidence>
<dbReference type="OrthoDB" id="498204at2759"/>
<dbReference type="Proteomes" id="UP000053411">
    <property type="component" value="Unassembled WGS sequence"/>
</dbReference>
<dbReference type="RefSeq" id="XP_016629898.1">
    <property type="nucleotide sequence ID" value="XM_016778979.1"/>
</dbReference>
<evidence type="ECO:0000259" key="10">
    <source>
        <dbReference type="Pfam" id="PF01266"/>
    </source>
</evidence>
<dbReference type="GeneID" id="27714229"/>
<sequence length="429" mass="46110">MPSPIARTAAKVLSSGAFGRRTFSTTRPLNVDFTHAVIGAGAVGLAIARQLASRTGTSTILIERHGAVGTETSSRNSEVIHAGLYYGPDSLKTKLCVRGRQMLYELCEARGIPHRRTKKWIIAQDAVQMAELEALHDFTRSIDGVPTHFLSRRDIETREPDVRAEAGVLESPTTGIIDSHAFMAYLEGSFDERGGEEVLHTIVEKIEPLLPSSSSSSRNGEQTPVGYAITTRSRDGTGGEDTITAETVINSAGLAAIDVSNLLLPPERHRKPYYAKGSYFSYSAPHPKPTTLLYPAPIPGLGGLGTHLTLDISGRIRFGPDVEWVDSPHDLSPNPARLSAAIDVIRTYLPSIDASAIDLDYCGIRPKLGPGTSSTYGKDGKGFVDFYITEEQGFPGFVNLLGIESPGLTSALAIAEYVEGILYGEKASV</sequence>
<comment type="cofactor">
    <cofactor evidence="1">
        <name>FAD</name>
        <dbReference type="ChEBI" id="CHEBI:57692"/>
    </cofactor>
</comment>
<dbReference type="PANTHER" id="PTHR43104">
    <property type="entry name" value="L-2-HYDROXYGLUTARATE DEHYDROGENASE, MITOCHONDRIAL"/>
    <property type="match status" value="1"/>
</dbReference>
<proteinExistence type="inferred from homology"/>
<evidence type="ECO:0000256" key="4">
    <source>
        <dbReference type="ARBA" id="ARBA00023002"/>
    </source>
</evidence>
<dbReference type="Gene3D" id="3.30.9.10">
    <property type="entry name" value="D-Amino Acid Oxidase, subunit A, domain 2"/>
    <property type="match status" value="1"/>
</dbReference>
<dbReference type="VEuPathDB" id="FungiDB:Z520_08483"/>
<keyword evidence="4" id="KW-0560">Oxidoreductase</keyword>
<feature type="region of interest" description="Disordered" evidence="9">
    <location>
        <begin position="210"/>
        <end position="240"/>
    </location>
</feature>
<dbReference type="EMBL" id="KN848080">
    <property type="protein sequence ID" value="KIX95775.1"/>
    <property type="molecule type" value="Genomic_DNA"/>
</dbReference>
<dbReference type="InterPro" id="IPR006076">
    <property type="entry name" value="FAD-dep_OxRdtase"/>
</dbReference>
<dbReference type="InterPro" id="IPR036188">
    <property type="entry name" value="FAD/NAD-bd_sf"/>
</dbReference>
<evidence type="ECO:0000313" key="12">
    <source>
        <dbReference type="Proteomes" id="UP000053411"/>
    </source>
</evidence>
<comment type="catalytic activity">
    <reaction evidence="5">
        <text>(S)-2-hydroxyglutarate + A = 2-oxoglutarate + AH2</text>
        <dbReference type="Rhea" id="RHEA:21252"/>
        <dbReference type="ChEBI" id="CHEBI:13193"/>
        <dbReference type="ChEBI" id="CHEBI:16782"/>
        <dbReference type="ChEBI" id="CHEBI:16810"/>
        <dbReference type="ChEBI" id="CHEBI:17499"/>
        <dbReference type="EC" id="1.1.99.2"/>
    </reaction>
</comment>
<evidence type="ECO:0000256" key="7">
    <source>
        <dbReference type="ARBA" id="ARBA00038878"/>
    </source>
</evidence>
<dbReference type="EC" id="1.1.99.2" evidence="7"/>
<evidence type="ECO:0000256" key="5">
    <source>
        <dbReference type="ARBA" id="ARBA00036066"/>
    </source>
</evidence>
<keyword evidence="12" id="KW-1185">Reference proteome</keyword>
<keyword evidence="3" id="KW-0274">FAD</keyword>